<name>A0A4Y3PM35_BREPA</name>
<keyword evidence="1" id="KW-1133">Transmembrane helix</keyword>
<dbReference type="AlphaFoldDB" id="A0A4Y3PM35"/>
<evidence type="ECO:0000313" key="3">
    <source>
        <dbReference type="Proteomes" id="UP000316882"/>
    </source>
</evidence>
<evidence type="ECO:0000256" key="1">
    <source>
        <dbReference type="SAM" id="Phobius"/>
    </source>
</evidence>
<evidence type="ECO:0000313" key="2">
    <source>
        <dbReference type="EMBL" id="GEB32368.1"/>
    </source>
</evidence>
<keyword evidence="1" id="KW-0472">Membrane</keyword>
<accession>A0A4Y3PM35</accession>
<gene>
    <name evidence="2" type="ORF">BPA01_19480</name>
</gene>
<feature type="transmembrane region" description="Helical" evidence="1">
    <location>
        <begin position="6"/>
        <end position="25"/>
    </location>
</feature>
<proteinExistence type="predicted"/>
<dbReference type="EMBL" id="BJMH01000007">
    <property type="protein sequence ID" value="GEB32368.1"/>
    <property type="molecule type" value="Genomic_DNA"/>
</dbReference>
<keyword evidence="1" id="KW-0812">Transmembrane</keyword>
<protein>
    <submittedName>
        <fullName evidence="2">Uncharacterized protein</fullName>
    </submittedName>
</protein>
<sequence>MEPFIGFVILAFLAILLFLVLERLVERAVHPQHFWAGAIMKTVIFLLVCASVYLSLPWFSDLFSS</sequence>
<reference evidence="2 3" key="1">
    <citation type="submission" date="2019-06" db="EMBL/GenBank/DDBJ databases">
        <title>Whole genome shotgun sequence of Brevibacillus parabrevis NBRC 12334.</title>
        <authorList>
            <person name="Hosoyama A."/>
            <person name="Uohara A."/>
            <person name="Ohji S."/>
            <person name="Ichikawa N."/>
        </authorList>
    </citation>
    <scope>NUCLEOTIDE SEQUENCE [LARGE SCALE GENOMIC DNA]</scope>
    <source>
        <strain evidence="2 3">NBRC 12334</strain>
    </source>
</reference>
<comment type="caution">
    <text evidence="2">The sequence shown here is derived from an EMBL/GenBank/DDBJ whole genome shotgun (WGS) entry which is preliminary data.</text>
</comment>
<keyword evidence="3" id="KW-1185">Reference proteome</keyword>
<organism evidence="2 3">
    <name type="scientific">Brevibacillus parabrevis</name>
    <dbReference type="NCBI Taxonomy" id="54914"/>
    <lineage>
        <taxon>Bacteria</taxon>
        <taxon>Bacillati</taxon>
        <taxon>Bacillota</taxon>
        <taxon>Bacilli</taxon>
        <taxon>Bacillales</taxon>
        <taxon>Paenibacillaceae</taxon>
        <taxon>Brevibacillus</taxon>
    </lineage>
</organism>
<dbReference type="RefSeq" id="WP_122963336.1">
    <property type="nucleotide sequence ID" value="NZ_BJMH01000007.1"/>
</dbReference>
<dbReference type="Proteomes" id="UP000316882">
    <property type="component" value="Unassembled WGS sequence"/>
</dbReference>
<feature type="transmembrane region" description="Helical" evidence="1">
    <location>
        <begin position="34"/>
        <end position="56"/>
    </location>
</feature>